<name>A0A1B0GMT9_PHLPP</name>
<feature type="region of interest" description="Disordered" evidence="1">
    <location>
        <begin position="1"/>
        <end position="31"/>
    </location>
</feature>
<organism evidence="2 3">
    <name type="scientific">Phlebotomus papatasi</name>
    <name type="common">Sandfly</name>
    <dbReference type="NCBI Taxonomy" id="29031"/>
    <lineage>
        <taxon>Eukaryota</taxon>
        <taxon>Metazoa</taxon>
        <taxon>Ecdysozoa</taxon>
        <taxon>Arthropoda</taxon>
        <taxon>Hexapoda</taxon>
        <taxon>Insecta</taxon>
        <taxon>Pterygota</taxon>
        <taxon>Neoptera</taxon>
        <taxon>Endopterygota</taxon>
        <taxon>Diptera</taxon>
        <taxon>Nematocera</taxon>
        <taxon>Psychodoidea</taxon>
        <taxon>Psychodidae</taxon>
        <taxon>Phlebotomus</taxon>
        <taxon>Phlebotomus</taxon>
    </lineage>
</organism>
<protein>
    <submittedName>
        <fullName evidence="2">Uncharacterized protein</fullName>
    </submittedName>
</protein>
<dbReference type="VEuPathDB" id="VectorBase:PPAI003285"/>
<evidence type="ECO:0000256" key="1">
    <source>
        <dbReference type="SAM" id="MobiDB-lite"/>
    </source>
</evidence>
<dbReference type="EMBL" id="AJVK01003747">
    <property type="status" value="NOT_ANNOTATED_CDS"/>
    <property type="molecule type" value="Genomic_DNA"/>
</dbReference>
<dbReference type="EnsemblMetazoa" id="PPAI003285-RA">
    <property type="protein sequence ID" value="PPAI003285-PA"/>
    <property type="gene ID" value="PPAI003285"/>
</dbReference>
<proteinExistence type="predicted"/>
<keyword evidence="3" id="KW-1185">Reference proteome</keyword>
<dbReference type="Proteomes" id="UP000092462">
    <property type="component" value="Unassembled WGS sequence"/>
</dbReference>
<dbReference type="AlphaFoldDB" id="A0A1B0GMT9"/>
<evidence type="ECO:0000313" key="2">
    <source>
        <dbReference type="EnsemblMetazoa" id="PPAI003285-PA"/>
    </source>
</evidence>
<reference evidence="2" key="1">
    <citation type="submission" date="2022-08" db="UniProtKB">
        <authorList>
            <consortium name="EnsemblMetazoa"/>
        </authorList>
    </citation>
    <scope>IDENTIFICATION</scope>
    <source>
        <strain evidence="2">Israel</strain>
    </source>
</reference>
<accession>A0A1B0GMT9</accession>
<sequence>MASKSITVDSINNQKSSKSTQEKAVSSLETRQEVIEPPCVKVHIPKMFNVIKAPTVCPPGHRLDSFGKCRPIF</sequence>
<evidence type="ECO:0000313" key="3">
    <source>
        <dbReference type="Proteomes" id="UP000092462"/>
    </source>
</evidence>
<feature type="compositionally biased region" description="Polar residues" evidence="1">
    <location>
        <begin position="1"/>
        <end position="29"/>
    </location>
</feature>